<accession>A0A812DN76</accession>
<feature type="transmembrane region" description="Helical" evidence="11">
    <location>
        <begin position="266"/>
        <end position="291"/>
    </location>
</feature>
<keyword evidence="10" id="KW-0175">Coiled coil</keyword>
<evidence type="ECO:0000313" key="13">
    <source>
        <dbReference type="EMBL" id="CAE1305784.1"/>
    </source>
</evidence>
<feature type="transmembrane region" description="Helical" evidence="11">
    <location>
        <begin position="408"/>
        <end position="438"/>
    </location>
</feature>
<keyword evidence="3" id="KW-0158">Chromosome</keyword>
<feature type="signal peptide" evidence="12">
    <location>
        <begin position="1"/>
        <end position="27"/>
    </location>
</feature>
<evidence type="ECO:0000256" key="7">
    <source>
        <dbReference type="ARBA" id="ARBA00023242"/>
    </source>
</evidence>
<evidence type="ECO:0000256" key="8">
    <source>
        <dbReference type="ARBA" id="ARBA00023306"/>
    </source>
</evidence>
<keyword evidence="5" id="KW-0498">Mitosis</keyword>
<keyword evidence="11" id="KW-0812">Transmembrane</keyword>
<feature type="transmembrane region" description="Helical" evidence="11">
    <location>
        <begin position="297"/>
        <end position="318"/>
    </location>
</feature>
<keyword evidence="11" id="KW-0472">Membrane</keyword>
<feature type="transmembrane region" description="Helical" evidence="11">
    <location>
        <begin position="352"/>
        <end position="374"/>
    </location>
</feature>
<dbReference type="Pfam" id="PF03980">
    <property type="entry name" value="Nnf1"/>
    <property type="match status" value="1"/>
</dbReference>
<dbReference type="GO" id="GO:0051301">
    <property type="term" value="P:cell division"/>
    <property type="evidence" value="ECO:0007669"/>
    <property type="project" value="UniProtKB-KW"/>
</dbReference>
<dbReference type="GO" id="GO:0005634">
    <property type="term" value="C:nucleus"/>
    <property type="evidence" value="ECO:0007669"/>
    <property type="project" value="UniProtKB-SubCell"/>
</dbReference>
<dbReference type="PANTHER" id="PTHR15459">
    <property type="entry name" value="POLYAMINE-MODULATED FACTOR 1"/>
    <property type="match status" value="1"/>
</dbReference>
<dbReference type="GO" id="GO:0007059">
    <property type="term" value="P:chromosome segregation"/>
    <property type="evidence" value="ECO:0007669"/>
    <property type="project" value="TreeGrafter"/>
</dbReference>
<keyword evidence="8" id="KW-0131">Cell cycle</keyword>
<evidence type="ECO:0000256" key="1">
    <source>
        <dbReference type="ARBA" id="ARBA00004123"/>
    </source>
</evidence>
<evidence type="ECO:0000256" key="6">
    <source>
        <dbReference type="ARBA" id="ARBA00022838"/>
    </source>
</evidence>
<organism evidence="13 14">
    <name type="scientific">Acanthosepion pharaonis</name>
    <name type="common">Pharaoh cuttlefish</name>
    <name type="synonym">Sepia pharaonis</name>
    <dbReference type="NCBI Taxonomy" id="158019"/>
    <lineage>
        <taxon>Eukaryota</taxon>
        <taxon>Metazoa</taxon>
        <taxon>Spiralia</taxon>
        <taxon>Lophotrochozoa</taxon>
        <taxon>Mollusca</taxon>
        <taxon>Cephalopoda</taxon>
        <taxon>Coleoidea</taxon>
        <taxon>Decapodiformes</taxon>
        <taxon>Sepiida</taxon>
        <taxon>Sepiina</taxon>
        <taxon>Sepiidae</taxon>
        <taxon>Acanthosepion</taxon>
    </lineage>
</organism>
<dbReference type="Proteomes" id="UP000597762">
    <property type="component" value="Unassembled WGS sequence"/>
</dbReference>
<evidence type="ECO:0000256" key="9">
    <source>
        <dbReference type="ARBA" id="ARBA00023328"/>
    </source>
</evidence>
<feature type="transmembrane region" description="Helical" evidence="11">
    <location>
        <begin position="325"/>
        <end position="346"/>
    </location>
</feature>
<keyword evidence="12" id="KW-0732">Signal</keyword>
<dbReference type="EMBL" id="CAHIKZ030003957">
    <property type="protein sequence ID" value="CAE1305784.1"/>
    <property type="molecule type" value="Genomic_DNA"/>
</dbReference>
<dbReference type="GO" id="GO:0000444">
    <property type="term" value="C:MIS12/MIND type complex"/>
    <property type="evidence" value="ECO:0007669"/>
    <property type="project" value="InterPro"/>
</dbReference>
<keyword evidence="6" id="KW-0995">Kinetochore</keyword>
<evidence type="ECO:0000256" key="12">
    <source>
        <dbReference type="SAM" id="SignalP"/>
    </source>
</evidence>
<feature type="transmembrane region" description="Helical" evidence="11">
    <location>
        <begin position="381"/>
        <end position="402"/>
    </location>
</feature>
<evidence type="ECO:0000256" key="10">
    <source>
        <dbReference type="SAM" id="Coils"/>
    </source>
</evidence>
<gene>
    <name evidence="13" type="ORF">SPHA_58127</name>
</gene>
<evidence type="ECO:0000256" key="2">
    <source>
        <dbReference type="ARBA" id="ARBA00004629"/>
    </source>
</evidence>
<evidence type="ECO:0000256" key="5">
    <source>
        <dbReference type="ARBA" id="ARBA00022776"/>
    </source>
</evidence>
<keyword evidence="7" id="KW-0539">Nucleus</keyword>
<dbReference type="InterPro" id="IPR007128">
    <property type="entry name" value="PMF1/Nnf1"/>
</dbReference>
<feature type="transmembrane region" description="Helical" evidence="11">
    <location>
        <begin position="238"/>
        <end position="259"/>
    </location>
</feature>
<evidence type="ECO:0000256" key="4">
    <source>
        <dbReference type="ARBA" id="ARBA00022618"/>
    </source>
</evidence>
<comment type="caution">
    <text evidence="13">The sequence shown here is derived from an EMBL/GenBank/DDBJ whole genome shotgun (WGS) entry which is preliminary data.</text>
</comment>
<feature type="transmembrane region" description="Helical" evidence="11">
    <location>
        <begin position="159"/>
        <end position="179"/>
    </location>
</feature>
<dbReference type="AlphaFoldDB" id="A0A812DN76"/>
<evidence type="ECO:0000313" key="14">
    <source>
        <dbReference type="Proteomes" id="UP000597762"/>
    </source>
</evidence>
<feature type="transmembrane region" description="Helical" evidence="11">
    <location>
        <begin position="212"/>
        <end position="232"/>
    </location>
</feature>
<keyword evidence="14" id="KW-1185">Reference proteome</keyword>
<dbReference type="PANTHER" id="PTHR15459:SF3">
    <property type="entry name" value="POLYAMINE-MODULATED FACTOR 1"/>
    <property type="match status" value="1"/>
</dbReference>
<comment type="subcellular location">
    <subcellularLocation>
        <location evidence="2">Chromosome</location>
        <location evidence="2">Centromere</location>
        <location evidence="2">Kinetochore</location>
    </subcellularLocation>
    <subcellularLocation>
        <location evidence="1">Nucleus</location>
    </subcellularLocation>
</comment>
<keyword evidence="9" id="KW-0137">Centromere</keyword>
<reference evidence="13" key="1">
    <citation type="submission" date="2021-01" db="EMBL/GenBank/DDBJ databases">
        <authorList>
            <person name="Li R."/>
            <person name="Bekaert M."/>
        </authorList>
    </citation>
    <scope>NUCLEOTIDE SEQUENCE</scope>
    <source>
        <strain evidence="13">Farmed</strain>
    </source>
</reference>
<name>A0A812DN76_ACAPH</name>
<feature type="coiled-coil region" evidence="10">
    <location>
        <begin position="582"/>
        <end position="613"/>
    </location>
</feature>
<protein>
    <submittedName>
        <fullName evidence="13">Uncharacterized protein</fullName>
    </submittedName>
</protein>
<feature type="transmembrane region" description="Helical" evidence="11">
    <location>
        <begin position="132"/>
        <end position="152"/>
    </location>
</feature>
<keyword evidence="4" id="KW-0132">Cell division</keyword>
<feature type="chain" id="PRO_5032505484" evidence="12">
    <location>
        <begin position="28"/>
        <end position="647"/>
    </location>
</feature>
<sequence length="647" mass="79108">MSLSSHYDYRLSLSLSLSLSLLQLLSTSLPHDTQFSDSARSNLTLHHYKRTAHYLIPSLYIDRQVGHKSAFLRLPKPIRPAVNENSFKERRFSWYETHFPTLNKKKPTELKHIQEQVIQQLGENIWVRHPPFLSLLFLSLSLSFFLLFLSFLFSFFSSFFLSFLFFLSFFFFFFLFFFFFFFFSFLFFFLFLFFFFFFFFLSFFFSFLFSFLFFFFLSFLFFFFLSFLFFFLSFFSFLFLSFFSFLFSFFLFFFFLSFFSFFFSFFLFFFFSFFLFFFFFFLSFFFFFFFLFFSFSFLFFLFLFSFLFLSFFLSFLFFFFFLSFLFFFLSFFSFFFSFFLFFFFSFLSFFSFFFFLSFFFFFFFLFFSFFFFFFFFSFFSFFLFFFFSFFFFFFFFFSFFSFSFSFSFFFFFFSFFFSLSFFFFFLSFFFSFFLFFLLSRGISNYLKSEMNPRICLMRSVHPNIYSSPFQSSPFSVLFAPIPGITFVTTFMSVAAACTMLLDSPSFASVPYLGAVLTLSPVSQAVLIPPTEAKLMLAEENIEQIMNDLDVLICKTPTPKNSVVWRPTGNVKDDVRAHLMPEKIKFRDSLRELLKNLEEENKQLKDVVSLRNKMLLRTKEQLDDHTLFFKKMMDTTDTIQKSFVSPEI</sequence>
<proteinExistence type="predicted"/>
<evidence type="ECO:0000256" key="11">
    <source>
        <dbReference type="SAM" id="Phobius"/>
    </source>
</evidence>
<keyword evidence="11" id="KW-1133">Transmembrane helix</keyword>
<feature type="transmembrane region" description="Helical" evidence="11">
    <location>
        <begin position="476"/>
        <end position="501"/>
    </location>
</feature>
<dbReference type="OrthoDB" id="18453at2759"/>
<feature type="transmembrane region" description="Helical" evidence="11">
    <location>
        <begin position="185"/>
        <end position="205"/>
    </location>
</feature>
<evidence type="ECO:0000256" key="3">
    <source>
        <dbReference type="ARBA" id="ARBA00022454"/>
    </source>
</evidence>